<dbReference type="Proteomes" id="UP000266005">
    <property type="component" value="Unassembled WGS sequence"/>
</dbReference>
<gene>
    <name evidence="2" type="ORF">D1627_16860</name>
</gene>
<name>A0A399RW12_9BACT</name>
<dbReference type="OrthoDB" id="869610at2"/>
<dbReference type="EMBL" id="QWGE01000006">
    <property type="protein sequence ID" value="RIJ34037.1"/>
    <property type="molecule type" value="Genomic_DNA"/>
</dbReference>
<evidence type="ECO:0000313" key="3">
    <source>
        <dbReference type="Proteomes" id="UP000266005"/>
    </source>
</evidence>
<dbReference type="Gene3D" id="2.40.420.20">
    <property type="match status" value="1"/>
</dbReference>
<protein>
    <submittedName>
        <fullName evidence="2">HlyD family efflux transporter periplasmic adaptor subunit</fullName>
    </submittedName>
</protein>
<comment type="caution">
    <text evidence="2">The sequence shown here is derived from an EMBL/GenBank/DDBJ whole genome shotgun (WGS) entry which is preliminary data.</text>
</comment>
<dbReference type="AlphaFoldDB" id="A0A399RW12"/>
<sequence>MRSASKLLLYFSLLLSACGDRAPSTQPAYRQLTEAVYASGKILPDNEYQLSANADGIITAILVSEGDTVREGQELMRVKSEVQDARLESAAEAYREARENYSSNSPVLRELQAKLAAAKTKMQNDSINYIRYRNMLRANATSQAQFDQRELTYTLSKKDFEALQSTYRHTRSQLYLALKNAESQYRISAEDKANYAIASRINGRVYDLYKEPGELVRRNEPVALLGDAGNMYMRLLVDELDIARVRAGHQVLVRIDLYPDQVFEASVTKVYPRLISEDQSFRVDAKFTGEKPEIFYGLNIEANIIISERDSVLTIPKSYLVGQDSVWVERGKDLEKVRIQKGVENFDLVEIRGGIDKNTTIKQR</sequence>
<reference evidence="3" key="1">
    <citation type="submission" date="2018-08" db="EMBL/GenBank/DDBJ databases">
        <title>Mucilaginibacter sp. MYSH2.</title>
        <authorList>
            <person name="Seo T."/>
        </authorList>
    </citation>
    <scope>NUCLEOTIDE SEQUENCE [LARGE SCALE GENOMIC DNA]</scope>
    <source>
        <strain evidence="3">KIRAN</strain>
    </source>
</reference>
<evidence type="ECO:0000256" key="1">
    <source>
        <dbReference type="SAM" id="SignalP"/>
    </source>
</evidence>
<dbReference type="PANTHER" id="PTHR30469:SF33">
    <property type="entry name" value="SLR1207 PROTEIN"/>
    <property type="match status" value="1"/>
</dbReference>
<keyword evidence="3" id="KW-1185">Reference proteome</keyword>
<keyword evidence="1" id="KW-0732">Signal</keyword>
<dbReference type="PANTHER" id="PTHR30469">
    <property type="entry name" value="MULTIDRUG RESISTANCE PROTEIN MDTA"/>
    <property type="match status" value="1"/>
</dbReference>
<organism evidence="2 3">
    <name type="scientific">Pontibacter oryzae</name>
    <dbReference type="NCBI Taxonomy" id="2304593"/>
    <lineage>
        <taxon>Bacteria</taxon>
        <taxon>Pseudomonadati</taxon>
        <taxon>Bacteroidota</taxon>
        <taxon>Cytophagia</taxon>
        <taxon>Cytophagales</taxon>
        <taxon>Hymenobacteraceae</taxon>
        <taxon>Pontibacter</taxon>
    </lineage>
</organism>
<evidence type="ECO:0000313" key="2">
    <source>
        <dbReference type="EMBL" id="RIJ34037.1"/>
    </source>
</evidence>
<dbReference type="GO" id="GO:1990281">
    <property type="term" value="C:efflux pump complex"/>
    <property type="evidence" value="ECO:0007669"/>
    <property type="project" value="TreeGrafter"/>
</dbReference>
<accession>A0A399RW12</accession>
<dbReference type="GO" id="GO:0015562">
    <property type="term" value="F:efflux transmembrane transporter activity"/>
    <property type="evidence" value="ECO:0007669"/>
    <property type="project" value="TreeGrafter"/>
</dbReference>
<dbReference type="RefSeq" id="WP_119433447.1">
    <property type="nucleotide sequence ID" value="NZ_QWGE01000006.1"/>
</dbReference>
<feature type="signal peptide" evidence="1">
    <location>
        <begin position="1"/>
        <end position="22"/>
    </location>
</feature>
<dbReference type="Gene3D" id="2.40.30.170">
    <property type="match status" value="1"/>
</dbReference>
<proteinExistence type="predicted"/>
<dbReference type="Gene3D" id="1.10.287.470">
    <property type="entry name" value="Helix hairpin bin"/>
    <property type="match status" value="1"/>
</dbReference>
<dbReference type="PROSITE" id="PS51257">
    <property type="entry name" value="PROKAR_LIPOPROTEIN"/>
    <property type="match status" value="1"/>
</dbReference>
<feature type="chain" id="PRO_5017323201" evidence="1">
    <location>
        <begin position="23"/>
        <end position="364"/>
    </location>
</feature>
<dbReference type="Gene3D" id="2.40.50.100">
    <property type="match status" value="1"/>
</dbReference>
<dbReference type="SUPFAM" id="SSF111369">
    <property type="entry name" value="HlyD-like secretion proteins"/>
    <property type="match status" value="1"/>
</dbReference>